<dbReference type="Proteomes" id="UP000765845">
    <property type="component" value="Unassembled WGS sequence"/>
</dbReference>
<dbReference type="EMBL" id="JAAWWK010000001">
    <property type="protein sequence ID" value="NKI16485.1"/>
    <property type="molecule type" value="Genomic_DNA"/>
</dbReference>
<dbReference type="RefSeq" id="WP_168449003.1">
    <property type="nucleotide sequence ID" value="NZ_JAAWWK010000001.1"/>
</dbReference>
<keyword evidence="2" id="KW-1185">Reference proteome</keyword>
<proteinExistence type="predicted"/>
<name>A0ABX1GBZ6_9GAMM</name>
<organism evidence="1 2">
    <name type="scientific">Spongiibacter thalassae</name>
    <dbReference type="NCBI Taxonomy" id="2721624"/>
    <lineage>
        <taxon>Bacteria</taxon>
        <taxon>Pseudomonadati</taxon>
        <taxon>Pseudomonadota</taxon>
        <taxon>Gammaproteobacteria</taxon>
        <taxon>Cellvibrionales</taxon>
        <taxon>Spongiibacteraceae</taxon>
        <taxon>Spongiibacter</taxon>
    </lineage>
</organism>
<sequence length="249" mass="27873">MPSFLRRIEIVVHRDNTATLVKSALEDDYHHFRVALNLQQNQIHQVLSTGLRTPYTLCARAGDELQTMRGLSVAQVMDTLPQHVDARLQCTHQLDMAVLAIAAVARDEQKCSFRVEVPRHIDNCTSATLWRNGEELLHWQVDNSVITAPDPFSGVSLLKGMASWARQTLDSQTAEAALVLRRAAMISRGRLRNLDVETHAKPLGNCFVQQPERASSAQRNVGSTMDFSERPEVLCATDMAWLNSAQFDI</sequence>
<accession>A0ABX1GBZ6</accession>
<comment type="caution">
    <text evidence="1">The sequence shown here is derived from an EMBL/GenBank/DDBJ whole genome shotgun (WGS) entry which is preliminary data.</text>
</comment>
<protein>
    <submittedName>
        <fullName evidence="1">DUF2889 domain-containing protein</fullName>
    </submittedName>
</protein>
<reference evidence="1 2" key="1">
    <citation type="submission" date="2020-04" db="EMBL/GenBank/DDBJ databases">
        <authorList>
            <person name="Yoon J."/>
        </authorList>
    </citation>
    <scope>NUCLEOTIDE SEQUENCE [LARGE SCALE GENOMIC DNA]</scope>
    <source>
        <strain evidence="1 2">KMU-166</strain>
    </source>
</reference>
<evidence type="ECO:0000313" key="1">
    <source>
        <dbReference type="EMBL" id="NKI16485.1"/>
    </source>
</evidence>
<gene>
    <name evidence="1" type="ORF">HCU74_03520</name>
</gene>
<evidence type="ECO:0000313" key="2">
    <source>
        <dbReference type="Proteomes" id="UP000765845"/>
    </source>
</evidence>